<dbReference type="EMBL" id="JAGPNK010000004">
    <property type="protein sequence ID" value="KAH7322843.1"/>
    <property type="molecule type" value="Genomic_DNA"/>
</dbReference>
<dbReference type="InterPro" id="IPR000791">
    <property type="entry name" value="Gpr1/Fun34/SatP-like"/>
</dbReference>
<dbReference type="GO" id="GO:0015123">
    <property type="term" value="F:acetate transmembrane transporter activity"/>
    <property type="evidence" value="ECO:0007669"/>
    <property type="project" value="TreeGrafter"/>
</dbReference>
<keyword evidence="3 7" id="KW-0812">Transmembrane</keyword>
<protein>
    <submittedName>
        <fullName evidence="8">GPR1/FUN34/yaaH family-domain-containing protein</fullName>
    </submittedName>
</protein>
<accession>A0A8K0T172</accession>
<evidence type="ECO:0000313" key="9">
    <source>
        <dbReference type="Proteomes" id="UP000813444"/>
    </source>
</evidence>
<feature type="transmembrane region" description="Helical" evidence="7">
    <location>
        <begin position="178"/>
        <end position="198"/>
    </location>
</feature>
<feature type="region of interest" description="Disordered" evidence="6">
    <location>
        <begin position="1"/>
        <end position="35"/>
    </location>
</feature>
<evidence type="ECO:0000256" key="3">
    <source>
        <dbReference type="ARBA" id="ARBA00022692"/>
    </source>
</evidence>
<keyword evidence="4 7" id="KW-1133">Transmembrane helix</keyword>
<gene>
    <name evidence="8" type="ORF">B0I35DRAFT_189096</name>
</gene>
<dbReference type="AlphaFoldDB" id="A0A8K0T172"/>
<evidence type="ECO:0000256" key="5">
    <source>
        <dbReference type="ARBA" id="ARBA00023136"/>
    </source>
</evidence>
<feature type="transmembrane region" description="Helical" evidence="7">
    <location>
        <begin position="205"/>
        <end position="228"/>
    </location>
</feature>
<dbReference type="OrthoDB" id="3648309at2759"/>
<feature type="transmembrane region" description="Helical" evidence="7">
    <location>
        <begin position="148"/>
        <end position="166"/>
    </location>
</feature>
<feature type="transmembrane region" description="Helical" evidence="7">
    <location>
        <begin position="79"/>
        <end position="95"/>
    </location>
</feature>
<keyword evidence="9" id="KW-1185">Reference proteome</keyword>
<dbReference type="NCBIfam" id="NF038013">
    <property type="entry name" value="AceTr_1"/>
    <property type="match status" value="1"/>
</dbReference>
<comment type="subcellular location">
    <subcellularLocation>
        <location evidence="1">Membrane</location>
        <topology evidence="1">Multi-pass membrane protein</topology>
    </subcellularLocation>
</comment>
<organism evidence="8 9">
    <name type="scientific">Stachybotrys elegans</name>
    <dbReference type="NCBI Taxonomy" id="80388"/>
    <lineage>
        <taxon>Eukaryota</taxon>
        <taxon>Fungi</taxon>
        <taxon>Dikarya</taxon>
        <taxon>Ascomycota</taxon>
        <taxon>Pezizomycotina</taxon>
        <taxon>Sordariomycetes</taxon>
        <taxon>Hypocreomycetidae</taxon>
        <taxon>Hypocreales</taxon>
        <taxon>Stachybotryaceae</taxon>
        <taxon>Stachybotrys</taxon>
    </lineage>
</organism>
<feature type="compositionally biased region" description="Basic and acidic residues" evidence="6">
    <location>
        <begin position="12"/>
        <end position="24"/>
    </location>
</feature>
<sequence>MSSHNGTLHQDTAFHSDKPMDQHIDGQQYGNGHHYTDSGQYLNGYRHADGTPVAHKPHQATISQVYNPQINKLGNPGPLGLMSFAITTFVLGLYQCGAGLPDSNPLNGRVGPDQSVFGMAVFVGGLAQFVAGLLEFRVGNTFGSTVHCIYGGFWLSFAMFLVPSLGISDAYAGDTRAYSFSVGIYLLGWCFLTLIFFIGALKTNITILLVFGFLALAFFFLSIAQFISTEHFVAAYRVNRAGGVAAVIDSLLAFYAGAAGLMTEDTTWVKIPLGEIHVKDSRETISNTNPA</sequence>
<evidence type="ECO:0000313" key="8">
    <source>
        <dbReference type="EMBL" id="KAH7322843.1"/>
    </source>
</evidence>
<evidence type="ECO:0000256" key="4">
    <source>
        <dbReference type="ARBA" id="ARBA00022989"/>
    </source>
</evidence>
<name>A0A8K0T172_9HYPO</name>
<dbReference type="GO" id="GO:0005886">
    <property type="term" value="C:plasma membrane"/>
    <property type="evidence" value="ECO:0007669"/>
    <property type="project" value="TreeGrafter"/>
</dbReference>
<dbReference type="Pfam" id="PF01184">
    <property type="entry name" value="Gpr1_Fun34_YaaH"/>
    <property type="match status" value="1"/>
</dbReference>
<dbReference type="InterPro" id="IPR051633">
    <property type="entry name" value="AceTr"/>
</dbReference>
<feature type="transmembrane region" description="Helical" evidence="7">
    <location>
        <begin position="240"/>
        <end position="261"/>
    </location>
</feature>
<feature type="compositionally biased region" description="Polar residues" evidence="6">
    <location>
        <begin position="1"/>
        <end position="10"/>
    </location>
</feature>
<keyword evidence="5 7" id="KW-0472">Membrane</keyword>
<dbReference type="PANTHER" id="PTHR31123">
    <property type="entry name" value="ACCUMULATION OF DYADS PROTEIN 2-RELATED"/>
    <property type="match status" value="1"/>
</dbReference>
<feature type="transmembrane region" description="Helical" evidence="7">
    <location>
        <begin position="115"/>
        <end position="136"/>
    </location>
</feature>
<reference evidence="8" key="1">
    <citation type="journal article" date="2021" name="Nat. Commun.">
        <title>Genetic determinants of endophytism in the Arabidopsis root mycobiome.</title>
        <authorList>
            <person name="Mesny F."/>
            <person name="Miyauchi S."/>
            <person name="Thiergart T."/>
            <person name="Pickel B."/>
            <person name="Atanasova L."/>
            <person name="Karlsson M."/>
            <person name="Huettel B."/>
            <person name="Barry K.W."/>
            <person name="Haridas S."/>
            <person name="Chen C."/>
            <person name="Bauer D."/>
            <person name="Andreopoulos W."/>
            <person name="Pangilinan J."/>
            <person name="LaButti K."/>
            <person name="Riley R."/>
            <person name="Lipzen A."/>
            <person name="Clum A."/>
            <person name="Drula E."/>
            <person name="Henrissat B."/>
            <person name="Kohler A."/>
            <person name="Grigoriev I.V."/>
            <person name="Martin F.M."/>
            <person name="Hacquard S."/>
        </authorList>
    </citation>
    <scope>NUCLEOTIDE SEQUENCE</scope>
    <source>
        <strain evidence="8">MPI-CAGE-CH-0235</strain>
    </source>
</reference>
<evidence type="ECO:0000256" key="7">
    <source>
        <dbReference type="SAM" id="Phobius"/>
    </source>
</evidence>
<evidence type="ECO:0000256" key="1">
    <source>
        <dbReference type="ARBA" id="ARBA00004141"/>
    </source>
</evidence>
<comment type="similarity">
    <text evidence="2">Belongs to the acetate uptake transporter (AceTr) (TC 2.A.96) family.</text>
</comment>
<evidence type="ECO:0000256" key="6">
    <source>
        <dbReference type="SAM" id="MobiDB-lite"/>
    </source>
</evidence>
<comment type="caution">
    <text evidence="8">The sequence shown here is derived from an EMBL/GenBank/DDBJ whole genome shotgun (WGS) entry which is preliminary data.</text>
</comment>
<proteinExistence type="inferred from homology"/>
<dbReference type="Proteomes" id="UP000813444">
    <property type="component" value="Unassembled WGS sequence"/>
</dbReference>
<dbReference type="PANTHER" id="PTHR31123:SF1">
    <property type="entry name" value="ACCUMULATION OF DYADS PROTEIN 2-RELATED"/>
    <property type="match status" value="1"/>
</dbReference>
<evidence type="ECO:0000256" key="2">
    <source>
        <dbReference type="ARBA" id="ARBA00005587"/>
    </source>
</evidence>